<comment type="subunit">
    <text evidence="7">Homodimer and heterodimers.</text>
</comment>
<evidence type="ECO:0000313" key="10">
    <source>
        <dbReference type="EMBL" id="KAK9153620.1"/>
    </source>
</evidence>
<evidence type="ECO:0000256" key="5">
    <source>
        <dbReference type="ARBA" id="ARBA00022989"/>
    </source>
</evidence>
<dbReference type="NCBIfam" id="TIGR01569">
    <property type="entry name" value="A_tha_TIGR01569"/>
    <property type="match status" value="1"/>
</dbReference>
<feature type="transmembrane region" description="Helical" evidence="7">
    <location>
        <begin position="51"/>
        <end position="71"/>
    </location>
</feature>
<feature type="transmembrane region" description="Helical" evidence="7">
    <location>
        <begin position="129"/>
        <end position="156"/>
    </location>
</feature>
<evidence type="ECO:0000256" key="8">
    <source>
        <dbReference type="SAM" id="MobiDB-lite"/>
    </source>
</evidence>
<comment type="caution">
    <text evidence="10">The sequence shown here is derived from an EMBL/GenBank/DDBJ whole genome shotgun (WGS) entry which is preliminary data.</text>
</comment>
<evidence type="ECO:0000259" key="9">
    <source>
        <dbReference type="Pfam" id="PF04535"/>
    </source>
</evidence>
<evidence type="ECO:0000256" key="1">
    <source>
        <dbReference type="ARBA" id="ARBA00004651"/>
    </source>
</evidence>
<proteinExistence type="inferred from homology"/>
<protein>
    <recommendedName>
        <fullName evidence="7">CASP-like protein</fullName>
    </recommendedName>
</protein>
<reference evidence="10 11" key="1">
    <citation type="submission" date="2024-01" db="EMBL/GenBank/DDBJ databases">
        <title>Genome assemblies of Stephania.</title>
        <authorList>
            <person name="Yang L."/>
        </authorList>
    </citation>
    <scope>NUCLEOTIDE SEQUENCE [LARGE SCALE GENOMIC DNA]</scope>
    <source>
        <strain evidence="10">QJT</strain>
        <tissue evidence="10">Leaf</tissue>
    </source>
</reference>
<keyword evidence="5 7" id="KW-1133">Transmembrane helix</keyword>
<comment type="subcellular location">
    <subcellularLocation>
        <location evidence="1 7">Cell membrane</location>
        <topology evidence="1 7">Multi-pass membrane protein</topology>
    </subcellularLocation>
</comment>
<dbReference type="GO" id="GO:0005886">
    <property type="term" value="C:plasma membrane"/>
    <property type="evidence" value="ECO:0007669"/>
    <property type="project" value="UniProtKB-SubCell"/>
</dbReference>
<accession>A0AAP0KK88</accession>
<dbReference type="InterPro" id="IPR044173">
    <property type="entry name" value="CASPL"/>
</dbReference>
<evidence type="ECO:0000256" key="6">
    <source>
        <dbReference type="ARBA" id="ARBA00023136"/>
    </source>
</evidence>
<dbReference type="PANTHER" id="PTHR36488:SF11">
    <property type="entry name" value="CASP-LIKE PROTEIN"/>
    <property type="match status" value="1"/>
</dbReference>
<evidence type="ECO:0000256" key="3">
    <source>
        <dbReference type="ARBA" id="ARBA00022475"/>
    </source>
</evidence>
<dbReference type="Pfam" id="PF04535">
    <property type="entry name" value="CASP_dom"/>
    <property type="match status" value="1"/>
</dbReference>
<organism evidence="10 11">
    <name type="scientific">Stephania japonica</name>
    <dbReference type="NCBI Taxonomy" id="461633"/>
    <lineage>
        <taxon>Eukaryota</taxon>
        <taxon>Viridiplantae</taxon>
        <taxon>Streptophyta</taxon>
        <taxon>Embryophyta</taxon>
        <taxon>Tracheophyta</taxon>
        <taxon>Spermatophyta</taxon>
        <taxon>Magnoliopsida</taxon>
        <taxon>Ranunculales</taxon>
        <taxon>Menispermaceae</taxon>
        <taxon>Menispermoideae</taxon>
        <taxon>Cissampelideae</taxon>
        <taxon>Stephania</taxon>
    </lineage>
</organism>
<sequence>MSKSGEATSISIPAEAKSSGSGTRAAPVVSTTKSTRLARTGWKKGMAILDFLLRLITLAAALAAAVSMGTTDQILPFFTQHFQFEAQYDDFPAFLFLVIADAIAAGYLAFSLLFSIFTIIRHNAVGVKLLLLILDTVMVALTATAAGAAAAIVYLAHDGSSSANWVAICEQFDDFCKQTSGAAVAGFVVALLFMLMVVMSALCIRRN</sequence>
<comment type="similarity">
    <text evidence="2 7">Belongs to the Casparian strip membrane proteins (CASP) family.</text>
</comment>
<name>A0AAP0KK88_9MAGN</name>
<feature type="transmembrane region" description="Helical" evidence="7">
    <location>
        <begin position="182"/>
        <end position="204"/>
    </location>
</feature>
<dbReference type="AlphaFoldDB" id="A0AAP0KK88"/>
<evidence type="ECO:0000313" key="11">
    <source>
        <dbReference type="Proteomes" id="UP001417504"/>
    </source>
</evidence>
<feature type="region of interest" description="Disordered" evidence="8">
    <location>
        <begin position="1"/>
        <end position="27"/>
    </location>
</feature>
<dbReference type="EMBL" id="JBBNAE010000001">
    <property type="protein sequence ID" value="KAK9153620.1"/>
    <property type="molecule type" value="Genomic_DNA"/>
</dbReference>
<evidence type="ECO:0000256" key="7">
    <source>
        <dbReference type="RuleBase" id="RU361233"/>
    </source>
</evidence>
<keyword evidence="3 7" id="KW-1003">Cell membrane</keyword>
<dbReference type="Proteomes" id="UP001417504">
    <property type="component" value="Unassembled WGS sequence"/>
</dbReference>
<dbReference type="InterPro" id="IPR006702">
    <property type="entry name" value="CASP_dom"/>
</dbReference>
<keyword evidence="6 7" id="KW-0472">Membrane</keyword>
<gene>
    <name evidence="10" type="ORF">Sjap_001100</name>
</gene>
<dbReference type="PANTHER" id="PTHR36488">
    <property type="entry name" value="CASP-LIKE PROTEIN 1U1"/>
    <property type="match status" value="1"/>
</dbReference>
<keyword evidence="11" id="KW-1185">Reference proteome</keyword>
<dbReference type="InterPro" id="IPR006459">
    <property type="entry name" value="CASP/CASPL"/>
</dbReference>
<feature type="transmembrane region" description="Helical" evidence="7">
    <location>
        <begin position="91"/>
        <end position="117"/>
    </location>
</feature>
<feature type="domain" description="Casparian strip membrane protein" evidence="9">
    <location>
        <begin position="44"/>
        <end position="191"/>
    </location>
</feature>
<keyword evidence="4 7" id="KW-0812">Transmembrane</keyword>
<evidence type="ECO:0000256" key="2">
    <source>
        <dbReference type="ARBA" id="ARBA00007651"/>
    </source>
</evidence>
<evidence type="ECO:0000256" key="4">
    <source>
        <dbReference type="ARBA" id="ARBA00022692"/>
    </source>
</evidence>
<feature type="compositionally biased region" description="Polar residues" evidence="8">
    <location>
        <begin position="1"/>
        <end position="11"/>
    </location>
</feature>